<gene>
    <name evidence="2" type="ORF">ABM34_00810</name>
</gene>
<dbReference type="SUPFAM" id="SSF69618">
    <property type="entry name" value="HemD-like"/>
    <property type="match status" value="1"/>
</dbReference>
<dbReference type="EMBL" id="CP012034">
    <property type="protein sequence ID" value="AKP66232.1"/>
    <property type="molecule type" value="Genomic_DNA"/>
</dbReference>
<dbReference type="PATRIC" id="fig|1007676.4.peg.169"/>
<dbReference type="Pfam" id="PF02602">
    <property type="entry name" value="HEM4"/>
    <property type="match status" value="1"/>
</dbReference>
<keyword evidence="3" id="KW-1185">Reference proteome</keyword>
<evidence type="ECO:0000313" key="3">
    <source>
        <dbReference type="Proteomes" id="UP000036106"/>
    </source>
</evidence>
<feature type="domain" description="Tetrapyrrole biosynthesis uroporphyrinogen III synthase" evidence="1">
    <location>
        <begin position="23"/>
        <end position="214"/>
    </location>
</feature>
<dbReference type="InterPro" id="IPR003754">
    <property type="entry name" value="4pyrrol_synth_uPrphyn_synth"/>
</dbReference>
<dbReference type="Gene3D" id="3.40.50.10090">
    <property type="match status" value="1"/>
</dbReference>
<reference evidence="3" key="1">
    <citation type="submission" date="2015-07" db="EMBL/GenBank/DDBJ databases">
        <title>Lactobacillus ginsenosidimutans/EMML 3141/ whole genome sequencing.</title>
        <authorList>
            <person name="Kim M.K."/>
            <person name="Im W.-T."/>
            <person name="Srinivasan S."/>
            <person name="Lee J.-J."/>
        </authorList>
    </citation>
    <scope>NUCLEOTIDE SEQUENCE [LARGE SCALE GENOMIC DNA]</scope>
    <source>
        <strain evidence="3">EMML 3041</strain>
    </source>
</reference>
<sequence>MATLITYPEDKFDEQMLAGLDKWSPLFLPLKRIEYQQWTKSDYKTIDQSDCIVVTSMLAIQALLKSDISTDKRVAVLSDKAAKLLRSFHFTNLIISDVENRQSLIKKLDDEFTSQNELVFLKSNLAADLFVNAHVNNILAYKNVWTDVDRDKALRKIGSSDFTKVLITSPSAFYRFEEIEEIIPMQFMSAKYYTLGPSTQKVMQSLGFDAYAPAHERNVLKQVVLKMTREGNING</sequence>
<dbReference type="STRING" id="1007676.ABM34_00810"/>
<dbReference type="Proteomes" id="UP000036106">
    <property type="component" value="Chromosome"/>
</dbReference>
<dbReference type="AlphaFoldDB" id="A0A0H4QE72"/>
<evidence type="ECO:0000259" key="1">
    <source>
        <dbReference type="Pfam" id="PF02602"/>
    </source>
</evidence>
<name>A0A0H4QE72_9LACO</name>
<dbReference type="InterPro" id="IPR036108">
    <property type="entry name" value="4pyrrol_syn_uPrphyn_synt_sf"/>
</dbReference>
<proteinExistence type="predicted"/>
<dbReference type="KEGG" id="lgn:ABM34_00810"/>
<protein>
    <recommendedName>
        <fullName evidence="1">Tetrapyrrole biosynthesis uroporphyrinogen III synthase domain-containing protein</fullName>
    </recommendedName>
</protein>
<dbReference type="GO" id="GO:0004852">
    <property type="term" value="F:uroporphyrinogen-III synthase activity"/>
    <property type="evidence" value="ECO:0007669"/>
    <property type="project" value="InterPro"/>
</dbReference>
<evidence type="ECO:0000313" key="2">
    <source>
        <dbReference type="EMBL" id="AKP66232.1"/>
    </source>
</evidence>
<dbReference type="RefSeq" id="WP_048702499.1">
    <property type="nucleotide sequence ID" value="NZ_CP012034.1"/>
</dbReference>
<dbReference type="GO" id="GO:0033014">
    <property type="term" value="P:tetrapyrrole biosynthetic process"/>
    <property type="evidence" value="ECO:0007669"/>
    <property type="project" value="InterPro"/>
</dbReference>
<dbReference type="OrthoDB" id="2287476at2"/>
<accession>A0A0H4QE72</accession>
<organism evidence="2 3">
    <name type="scientific">Companilactobacillus ginsenosidimutans</name>
    <dbReference type="NCBI Taxonomy" id="1007676"/>
    <lineage>
        <taxon>Bacteria</taxon>
        <taxon>Bacillati</taxon>
        <taxon>Bacillota</taxon>
        <taxon>Bacilli</taxon>
        <taxon>Lactobacillales</taxon>
        <taxon>Lactobacillaceae</taxon>
        <taxon>Companilactobacillus</taxon>
    </lineage>
</organism>